<dbReference type="InterPro" id="IPR001424">
    <property type="entry name" value="SOD_Cu_Zn_dom"/>
</dbReference>
<evidence type="ECO:0000259" key="1">
    <source>
        <dbReference type="Pfam" id="PF00080"/>
    </source>
</evidence>
<keyword evidence="3" id="KW-1185">Reference proteome</keyword>
<dbReference type="EMBL" id="JAWZYT010002690">
    <property type="protein sequence ID" value="KAK4302696.1"/>
    <property type="molecule type" value="Genomic_DNA"/>
</dbReference>
<proteinExistence type="predicted"/>
<dbReference type="GO" id="GO:0006801">
    <property type="term" value="P:superoxide metabolic process"/>
    <property type="evidence" value="ECO:0007669"/>
    <property type="project" value="InterPro"/>
</dbReference>
<dbReference type="PANTHER" id="PTHR20910:SF1">
    <property type="entry name" value="SUPEROXIDE DISMUTASE COPPER_ZINC BINDING DOMAIN-CONTAINING PROTEIN"/>
    <property type="match status" value="1"/>
</dbReference>
<dbReference type="Pfam" id="PF00080">
    <property type="entry name" value="Sod_Cu"/>
    <property type="match status" value="1"/>
</dbReference>
<evidence type="ECO:0000313" key="2">
    <source>
        <dbReference type="EMBL" id="KAK4302696.1"/>
    </source>
</evidence>
<protein>
    <recommendedName>
        <fullName evidence="1">Superoxide dismutase copper/zinc binding domain-containing protein</fullName>
    </recommendedName>
</protein>
<dbReference type="PANTHER" id="PTHR20910">
    <property type="entry name" value="AGAP001623-PA"/>
    <property type="match status" value="1"/>
</dbReference>
<accession>A0AAE1P8I7</accession>
<dbReference type="AlphaFoldDB" id="A0AAE1P8I7"/>
<dbReference type="GO" id="GO:0046872">
    <property type="term" value="F:metal ion binding"/>
    <property type="evidence" value="ECO:0007669"/>
    <property type="project" value="InterPro"/>
</dbReference>
<organism evidence="2 3">
    <name type="scientific">Petrolisthes manimaculis</name>
    <dbReference type="NCBI Taxonomy" id="1843537"/>
    <lineage>
        <taxon>Eukaryota</taxon>
        <taxon>Metazoa</taxon>
        <taxon>Ecdysozoa</taxon>
        <taxon>Arthropoda</taxon>
        <taxon>Crustacea</taxon>
        <taxon>Multicrustacea</taxon>
        <taxon>Malacostraca</taxon>
        <taxon>Eumalacostraca</taxon>
        <taxon>Eucarida</taxon>
        <taxon>Decapoda</taxon>
        <taxon>Pleocyemata</taxon>
        <taxon>Anomura</taxon>
        <taxon>Galatheoidea</taxon>
        <taxon>Porcellanidae</taxon>
        <taxon>Petrolisthes</taxon>
    </lineage>
</organism>
<name>A0AAE1P8I7_9EUCA</name>
<sequence>MTPLADTSVLVQELLYSDGSRNNTGDHRWHVHDDIPGRDFYNWTMRCVSAGPHYNPHKVSTKERGYRQCGADNPLRYTNLPLSGPFSILGHSIVIHDDHAPKHRGDRMACAGIHRLFRHKGVVNKWQSTRGAGSVEGKVEFIQESEYDLTNTEVDLRGLEAIASGYHVHMVPVEDELEFPCEGSTTLGHYNPLNMTPSDSPPPAKGTNDLYEAGDLAGKYGTLEGRTWFKGHFNDTNLQLFGSTSIMGRSIVIHKKEKNARWFCGSIGWGYSPAEARQVSAIASFHNPQGYAWGYVRMRQLIYMTVASKFDPSTQLVRVRESSRCGRWSEVFPVRCVAAGYRWNPYLIHLAYPNDRDFYERECGPSVPLRCDVGDLSGRLGTIDVGDQAIRVRRPKPPSV</sequence>
<evidence type="ECO:0000313" key="3">
    <source>
        <dbReference type="Proteomes" id="UP001292094"/>
    </source>
</evidence>
<feature type="domain" description="Superoxide dismutase copper/zinc binding" evidence="1">
    <location>
        <begin position="135"/>
        <end position="259"/>
    </location>
</feature>
<gene>
    <name evidence="2" type="ORF">Pmani_025235</name>
</gene>
<dbReference type="Proteomes" id="UP001292094">
    <property type="component" value="Unassembled WGS sequence"/>
</dbReference>
<comment type="caution">
    <text evidence="2">The sequence shown here is derived from an EMBL/GenBank/DDBJ whole genome shotgun (WGS) entry which is preliminary data.</text>
</comment>
<dbReference type="InterPro" id="IPR053257">
    <property type="entry name" value="Cu-only_SOD"/>
</dbReference>
<dbReference type="Gene3D" id="2.60.40.200">
    <property type="entry name" value="Superoxide dismutase, copper/zinc binding domain"/>
    <property type="match status" value="3"/>
</dbReference>
<dbReference type="InterPro" id="IPR036423">
    <property type="entry name" value="SOD-like_Cu/Zn_dom_sf"/>
</dbReference>
<dbReference type="SUPFAM" id="SSF49329">
    <property type="entry name" value="Cu,Zn superoxide dismutase-like"/>
    <property type="match status" value="3"/>
</dbReference>
<reference evidence="2" key="1">
    <citation type="submission" date="2023-11" db="EMBL/GenBank/DDBJ databases">
        <title>Genome assemblies of two species of porcelain crab, Petrolisthes cinctipes and Petrolisthes manimaculis (Anomura: Porcellanidae).</title>
        <authorList>
            <person name="Angst P."/>
        </authorList>
    </citation>
    <scope>NUCLEOTIDE SEQUENCE</scope>
    <source>
        <strain evidence="2">PB745_02</strain>
        <tissue evidence="2">Gill</tissue>
    </source>
</reference>